<dbReference type="InterPro" id="IPR001119">
    <property type="entry name" value="SLH_dom"/>
</dbReference>
<dbReference type="Pfam" id="PF00082">
    <property type="entry name" value="Peptidase_S8"/>
    <property type="match status" value="1"/>
</dbReference>
<evidence type="ECO:0000256" key="2">
    <source>
        <dbReference type="ARBA" id="ARBA00022670"/>
    </source>
</evidence>
<dbReference type="InterPro" id="IPR036852">
    <property type="entry name" value="Peptidase_S8/S53_dom_sf"/>
</dbReference>
<organism evidence="8 9">
    <name type="scientific">Desulfuribacillus stibiiarsenatis</name>
    <dbReference type="NCBI Taxonomy" id="1390249"/>
    <lineage>
        <taxon>Bacteria</taxon>
        <taxon>Bacillati</taxon>
        <taxon>Bacillota</taxon>
        <taxon>Desulfuribacillia</taxon>
        <taxon>Desulfuribacillales</taxon>
        <taxon>Desulfuribacillaceae</taxon>
        <taxon>Desulfuribacillus</taxon>
    </lineage>
</organism>
<dbReference type="InterPro" id="IPR000209">
    <property type="entry name" value="Peptidase_S8/S53_dom"/>
</dbReference>
<evidence type="ECO:0000256" key="3">
    <source>
        <dbReference type="ARBA" id="ARBA00022801"/>
    </source>
</evidence>
<dbReference type="PRINTS" id="PR00723">
    <property type="entry name" value="SUBTILISIN"/>
</dbReference>
<comment type="caution">
    <text evidence="8">The sequence shown here is derived from an EMBL/GenBank/DDBJ whole genome shotgun (WGS) entry which is preliminary data.</text>
</comment>
<feature type="active site" description="Charge relay system" evidence="5">
    <location>
        <position position="154"/>
    </location>
</feature>
<feature type="domain" description="SLH" evidence="7">
    <location>
        <begin position="722"/>
        <end position="774"/>
    </location>
</feature>
<gene>
    <name evidence="8" type="ORF">BHU72_15125</name>
</gene>
<dbReference type="EMBL" id="MJAT01000015">
    <property type="protein sequence ID" value="OEH85555.1"/>
    <property type="molecule type" value="Genomic_DNA"/>
</dbReference>
<feature type="domain" description="SLH" evidence="7">
    <location>
        <begin position="657"/>
        <end position="720"/>
    </location>
</feature>
<feature type="domain" description="SLH" evidence="7">
    <location>
        <begin position="596"/>
        <end position="656"/>
    </location>
</feature>
<sequence length="774" mass="86393">MKSMKLLKILVCVMLLFIHVLIPYTNVIAKDRISGSIQDVDLFSGSALYNYDHYFDTIYGNEGALDLYDNPVDFEEIILDDDGNEIELDAFAQPKSKVSLLSYDRISPFEQVTQRIAIIDTGIAWDHPALSSIDAIYWRNMIDNNNDVRDSHGHGTQIAGLLASDGTGGAPRGMLPNAKYIILKGLNDAGEAEDFTLAQSIRQAVDMGAKVIALSLGISVHSTVLQDAVDYAYQRNVLIVAAAGNHAKHVQYPAAYPSVLSVGSVNSQGIRSVFTPSGYELDVLAQGENVTVLQQPRGTKIAHGTSMAVPLVAAFALRLYETNPTATADEIMTHIILSSKNSNNWSENMGWGEIDFFNTFTNSLAMLVGNQTNTEPARALKVPRNGIISARINSENQFRWYRVHAGYEGNLTITYRNKVNRYVKLDVFDDSLRLQSSRMLTSNMQSTSFRVTPNSTLVRISTDANNAPLNASFIFSYQISADIWEANNSQSQAKVLPIRANIESTFHVINDHDWFSVDVPATGNIRIAVENVPEHMDPTLVVTYRGQNITVDYNAAGGEEVYFAAAERGTISFSVRDYNRNFINYPYRIDISFNPSSIQRYADTTSHWARADIDKLQREYILKGYPNNRFYPDRYITRAEFASMLVSTMKLATPNSNIRTYKDVSTNYWAHTSIATAKHFGLIKGYPDNTFRPDMPITRAEISSMTYNAYKARMVTSSTNRFKDVTSSHWANIPISSLARNTILQGYGDGTFKPNHFTTRAEASAMISRIINLY</sequence>
<evidence type="ECO:0000256" key="6">
    <source>
        <dbReference type="RuleBase" id="RU003355"/>
    </source>
</evidence>
<dbReference type="SUPFAM" id="SSF89260">
    <property type="entry name" value="Collagen-binding domain"/>
    <property type="match status" value="1"/>
</dbReference>
<dbReference type="PROSITE" id="PS00136">
    <property type="entry name" value="SUBTILASE_ASP"/>
    <property type="match status" value="1"/>
</dbReference>
<reference evidence="8 9" key="1">
    <citation type="submission" date="2016-09" db="EMBL/GenBank/DDBJ databases">
        <title>Desulfuribacillus arsenicus sp. nov., an obligately anaerobic, dissimilatory arsenic- and antimonate-reducing bacterium isolated from anoxic sediments.</title>
        <authorList>
            <person name="Abin C.A."/>
            <person name="Hollibaugh J.T."/>
        </authorList>
    </citation>
    <scope>NUCLEOTIDE SEQUENCE [LARGE SCALE GENOMIC DNA]</scope>
    <source>
        <strain evidence="8 9">MLFW-2</strain>
    </source>
</reference>
<evidence type="ECO:0000259" key="7">
    <source>
        <dbReference type="PROSITE" id="PS51272"/>
    </source>
</evidence>
<evidence type="ECO:0000313" key="8">
    <source>
        <dbReference type="EMBL" id="OEH85555.1"/>
    </source>
</evidence>
<evidence type="ECO:0000256" key="1">
    <source>
        <dbReference type="ARBA" id="ARBA00011073"/>
    </source>
</evidence>
<evidence type="ECO:0000313" key="9">
    <source>
        <dbReference type="Proteomes" id="UP000095255"/>
    </source>
</evidence>
<keyword evidence="3 5" id="KW-0378">Hydrolase</keyword>
<keyword evidence="9" id="KW-1185">Reference proteome</keyword>
<dbReference type="GO" id="GO:0004252">
    <property type="term" value="F:serine-type endopeptidase activity"/>
    <property type="evidence" value="ECO:0007669"/>
    <property type="project" value="UniProtKB-UniRule"/>
</dbReference>
<dbReference type="InterPro" id="IPR051048">
    <property type="entry name" value="Peptidase_S8/S53_subtilisin"/>
</dbReference>
<dbReference type="PROSITE" id="PS51892">
    <property type="entry name" value="SUBTILASE"/>
    <property type="match status" value="1"/>
</dbReference>
<dbReference type="GO" id="GO:0006508">
    <property type="term" value="P:proteolysis"/>
    <property type="evidence" value="ECO:0007669"/>
    <property type="project" value="UniProtKB-KW"/>
</dbReference>
<dbReference type="Gene3D" id="2.60.120.380">
    <property type="match status" value="1"/>
</dbReference>
<feature type="active site" description="Charge relay system" evidence="5">
    <location>
        <position position="120"/>
    </location>
</feature>
<dbReference type="OrthoDB" id="9798386at2"/>
<dbReference type="InterPro" id="IPR022398">
    <property type="entry name" value="Peptidase_S8_His-AS"/>
</dbReference>
<dbReference type="PANTHER" id="PTHR43399">
    <property type="entry name" value="SUBTILISIN-RELATED"/>
    <property type="match status" value="1"/>
</dbReference>
<dbReference type="InterPro" id="IPR023827">
    <property type="entry name" value="Peptidase_S8_Asp-AS"/>
</dbReference>
<feature type="active site" description="Charge relay system" evidence="5">
    <location>
        <position position="306"/>
    </location>
</feature>
<dbReference type="PROSITE" id="PS51272">
    <property type="entry name" value="SLH"/>
    <property type="match status" value="3"/>
</dbReference>
<dbReference type="Proteomes" id="UP000095255">
    <property type="component" value="Unassembled WGS sequence"/>
</dbReference>
<evidence type="ECO:0000256" key="5">
    <source>
        <dbReference type="PROSITE-ProRule" id="PRU01240"/>
    </source>
</evidence>
<dbReference type="Pfam" id="PF00395">
    <property type="entry name" value="SLH"/>
    <property type="match status" value="3"/>
</dbReference>
<evidence type="ECO:0000256" key="4">
    <source>
        <dbReference type="ARBA" id="ARBA00022825"/>
    </source>
</evidence>
<dbReference type="InterPro" id="IPR023828">
    <property type="entry name" value="Peptidase_S8_Ser-AS"/>
</dbReference>
<keyword evidence="2 5" id="KW-0645">Protease</keyword>
<comment type="similarity">
    <text evidence="1 5 6">Belongs to the peptidase S8 family.</text>
</comment>
<dbReference type="InterPro" id="IPR015500">
    <property type="entry name" value="Peptidase_S8_subtilisin-rel"/>
</dbReference>
<protein>
    <recommendedName>
        <fullName evidence="7">SLH domain-containing protein</fullName>
    </recommendedName>
</protein>
<dbReference type="STRING" id="1390249.BHU72_15125"/>
<name>A0A1E5L5Z8_9FIRM</name>
<dbReference type="PROSITE" id="PS00138">
    <property type="entry name" value="SUBTILASE_SER"/>
    <property type="match status" value="1"/>
</dbReference>
<dbReference type="PROSITE" id="PS00137">
    <property type="entry name" value="SUBTILASE_HIS"/>
    <property type="match status" value="1"/>
</dbReference>
<proteinExistence type="inferred from homology"/>
<keyword evidence="4 5" id="KW-0720">Serine protease</keyword>
<dbReference type="PANTHER" id="PTHR43399:SF4">
    <property type="entry name" value="CELL WALL-ASSOCIATED PROTEASE"/>
    <property type="match status" value="1"/>
</dbReference>
<dbReference type="Gene3D" id="3.40.50.200">
    <property type="entry name" value="Peptidase S8/S53 domain"/>
    <property type="match status" value="1"/>
</dbReference>
<dbReference type="SUPFAM" id="SSF52743">
    <property type="entry name" value="Subtilisin-like"/>
    <property type="match status" value="1"/>
</dbReference>
<accession>A0A1E5L5Z8</accession>
<dbReference type="AlphaFoldDB" id="A0A1E5L5Z8"/>